<name>A0A7W7VF32_9PSEU</name>
<keyword evidence="2" id="KW-1185">Reference proteome</keyword>
<comment type="caution">
    <text evidence="1">The sequence shown here is derived from an EMBL/GenBank/DDBJ whole genome shotgun (WGS) entry which is preliminary data.</text>
</comment>
<reference evidence="1 2" key="1">
    <citation type="submission" date="2020-08" db="EMBL/GenBank/DDBJ databases">
        <title>Genomic Encyclopedia of Type Strains, Phase III (KMG-III): the genomes of soil and plant-associated and newly described type strains.</title>
        <authorList>
            <person name="Whitman W."/>
        </authorList>
    </citation>
    <scope>NUCLEOTIDE SEQUENCE [LARGE SCALE GENOMIC DNA]</scope>
    <source>
        <strain evidence="1 2">CECT 8960</strain>
    </source>
</reference>
<dbReference type="Proteomes" id="UP000520767">
    <property type="component" value="Unassembled WGS sequence"/>
</dbReference>
<evidence type="ECO:0008006" key="3">
    <source>
        <dbReference type="Google" id="ProtNLM"/>
    </source>
</evidence>
<accession>A0A7W7VF32</accession>
<organism evidence="1 2">
    <name type="scientific">Actinophytocola algeriensis</name>
    <dbReference type="NCBI Taxonomy" id="1768010"/>
    <lineage>
        <taxon>Bacteria</taxon>
        <taxon>Bacillati</taxon>
        <taxon>Actinomycetota</taxon>
        <taxon>Actinomycetes</taxon>
        <taxon>Pseudonocardiales</taxon>
        <taxon>Pseudonocardiaceae</taxon>
    </lineage>
</organism>
<protein>
    <recommendedName>
        <fullName evidence="3">FXSXX-COOH protein</fullName>
    </recommendedName>
</protein>
<dbReference type="EMBL" id="JACHJQ010000004">
    <property type="protein sequence ID" value="MBB4907590.1"/>
    <property type="molecule type" value="Genomic_DNA"/>
</dbReference>
<evidence type="ECO:0000313" key="2">
    <source>
        <dbReference type="Proteomes" id="UP000520767"/>
    </source>
</evidence>
<evidence type="ECO:0000313" key="1">
    <source>
        <dbReference type="EMBL" id="MBB4907590.1"/>
    </source>
</evidence>
<gene>
    <name evidence="1" type="ORF">FHR82_003832</name>
</gene>
<proteinExistence type="predicted"/>
<dbReference type="AlphaFoldDB" id="A0A7W7VF32"/>
<sequence length="56" mass="6044">MASLTEADLGSQLVDLTTVPLAELRDLTTSELVAALERTYAAAEHNTGNELQEQNQ</sequence>
<dbReference type="RefSeq" id="WP_184811769.1">
    <property type="nucleotide sequence ID" value="NZ_JACHJQ010000004.1"/>
</dbReference>